<feature type="coiled-coil region" evidence="1">
    <location>
        <begin position="226"/>
        <end position="265"/>
    </location>
</feature>
<evidence type="ECO:0000256" key="2">
    <source>
        <dbReference type="SAM" id="MobiDB-lite"/>
    </source>
</evidence>
<gene>
    <name evidence="3" type="ORF">HYH03_013491</name>
</gene>
<feature type="compositionally biased region" description="Polar residues" evidence="2">
    <location>
        <begin position="32"/>
        <end position="42"/>
    </location>
</feature>
<feature type="compositionally biased region" description="Basic and acidic residues" evidence="2">
    <location>
        <begin position="168"/>
        <end position="184"/>
    </location>
</feature>
<protein>
    <submittedName>
        <fullName evidence="3">Uncharacterized protein</fullName>
    </submittedName>
</protein>
<proteinExistence type="predicted"/>
<feature type="compositionally biased region" description="Gly residues" evidence="2">
    <location>
        <begin position="70"/>
        <end position="85"/>
    </location>
</feature>
<dbReference type="Proteomes" id="UP000612055">
    <property type="component" value="Unassembled WGS sequence"/>
</dbReference>
<comment type="caution">
    <text evidence="3">The sequence shown here is derived from an EMBL/GenBank/DDBJ whole genome shotgun (WGS) entry which is preliminary data.</text>
</comment>
<feature type="region of interest" description="Disordered" evidence="2">
    <location>
        <begin position="160"/>
        <end position="184"/>
    </location>
</feature>
<keyword evidence="1" id="KW-0175">Coiled coil</keyword>
<organism evidence="3 4">
    <name type="scientific">Edaphochlamys debaryana</name>
    <dbReference type="NCBI Taxonomy" id="47281"/>
    <lineage>
        <taxon>Eukaryota</taxon>
        <taxon>Viridiplantae</taxon>
        <taxon>Chlorophyta</taxon>
        <taxon>core chlorophytes</taxon>
        <taxon>Chlorophyceae</taxon>
        <taxon>CS clade</taxon>
        <taxon>Chlamydomonadales</taxon>
        <taxon>Chlamydomonadales incertae sedis</taxon>
        <taxon>Edaphochlamys</taxon>
    </lineage>
</organism>
<accession>A0A835XTF3</accession>
<sequence>MGQCLSAPADAKARGGGRGASGRGAESEFSGDVTSQNASAGHSTPIGKGAKGAAAANGAAARAAGNASSSGGGSSGSGSGSGGGASPASPAPTESRPTPPSGARPAGDHDDDDTAFFSAETRAPASSSRRNLFPGPDVAELQRQLQDKEAELSMLRETAQAAANQAKEGLDTARQEKARAQGERDEAVDALRAKQDELASAIAARTTARSQLTTAVAARTAAESALTRAVEERDRAVEALAAAQAQAEAQALDAAQEAQAGAEKEAELRALMELGIIGMPAGDGGGFRGPLPCGAVAGACLLELQLPRPPLSPGWALRSATGGCLHKRKCGNMDLATSRWYQYSTRRGRASIGLPLCGQCTPAFNAEDAYLVP</sequence>
<dbReference type="EMBL" id="JAEHOE010000090">
    <property type="protein sequence ID" value="KAG2487911.1"/>
    <property type="molecule type" value="Genomic_DNA"/>
</dbReference>
<feature type="compositionally biased region" description="Low complexity" evidence="2">
    <location>
        <begin position="47"/>
        <end position="69"/>
    </location>
</feature>
<keyword evidence="4" id="KW-1185">Reference proteome</keyword>
<evidence type="ECO:0000256" key="1">
    <source>
        <dbReference type="SAM" id="Coils"/>
    </source>
</evidence>
<feature type="region of interest" description="Disordered" evidence="2">
    <location>
        <begin position="1"/>
        <end position="137"/>
    </location>
</feature>
<dbReference type="AlphaFoldDB" id="A0A835XTF3"/>
<evidence type="ECO:0000313" key="4">
    <source>
        <dbReference type="Proteomes" id="UP000612055"/>
    </source>
</evidence>
<reference evidence="3" key="1">
    <citation type="journal article" date="2020" name="bioRxiv">
        <title>Comparative genomics of Chlamydomonas.</title>
        <authorList>
            <person name="Craig R.J."/>
            <person name="Hasan A.R."/>
            <person name="Ness R.W."/>
            <person name="Keightley P.D."/>
        </authorList>
    </citation>
    <scope>NUCLEOTIDE SEQUENCE</scope>
    <source>
        <strain evidence="3">CCAP 11/70</strain>
    </source>
</reference>
<evidence type="ECO:0000313" key="3">
    <source>
        <dbReference type="EMBL" id="KAG2487911.1"/>
    </source>
</evidence>
<name>A0A835XTF3_9CHLO</name>